<reference evidence="1 2" key="1">
    <citation type="journal article" date="2022" name="Genome Biol. Evol.">
        <title>The Spruce Budworm Genome: Reconstructing the Evolutionary History of Antifreeze Proteins.</title>
        <authorList>
            <person name="Beliveau C."/>
            <person name="Gagne P."/>
            <person name="Picq S."/>
            <person name="Vernygora O."/>
            <person name="Keeling C.I."/>
            <person name="Pinkney K."/>
            <person name="Doucet D."/>
            <person name="Wen F."/>
            <person name="Johnston J.S."/>
            <person name="Maaroufi H."/>
            <person name="Boyle B."/>
            <person name="Laroche J."/>
            <person name="Dewar K."/>
            <person name="Juretic N."/>
            <person name="Blackburn G."/>
            <person name="Nisole A."/>
            <person name="Brunet B."/>
            <person name="Brandao M."/>
            <person name="Lumley L."/>
            <person name="Duan J."/>
            <person name="Quan G."/>
            <person name="Lucarotti C.J."/>
            <person name="Roe A.D."/>
            <person name="Sperling F.A.H."/>
            <person name="Levesque R.C."/>
            <person name="Cusson M."/>
        </authorList>
    </citation>
    <scope>NUCLEOTIDE SEQUENCE [LARGE SCALE GENOMIC DNA]</scope>
    <source>
        <strain evidence="1">Glfc:IPQL:Cfum</strain>
    </source>
</reference>
<accession>A0ACC0JLM4</accession>
<protein>
    <submittedName>
        <fullName evidence="1">Uncharacterized protein</fullName>
    </submittedName>
</protein>
<gene>
    <name evidence="1" type="ORF">MSG28_006880</name>
</gene>
<keyword evidence="2" id="KW-1185">Reference proteome</keyword>
<proteinExistence type="predicted"/>
<dbReference type="Proteomes" id="UP001064048">
    <property type="component" value="Chromosome 11"/>
</dbReference>
<evidence type="ECO:0000313" key="2">
    <source>
        <dbReference type="Proteomes" id="UP001064048"/>
    </source>
</evidence>
<organism evidence="1 2">
    <name type="scientific">Choristoneura fumiferana</name>
    <name type="common">Spruce budworm moth</name>
    <name type="synonym">Archips fumiferana</name>
    <dbReference type="NCBI Taxonomy" id="7141"/>
    <lineage>
        <taxon>Eukaryota</taxon>
        <taxon>Metazoa</taxon>
        <taxon>Ecdysozoa</taxon>
        <taxon>Arthropoda</taxon>
        <taxon>Hexapoda</taxon>
        <taxon>Insecta</taxon>
        <taxon>Pterygota</taxon>
        <taxon>Neoptera</taxon>
        <taxon>Endopterygota</taxon>
        <taxon>Lepidoptera</taxon>
        <taxon>Glossata</taxon>
        <taxon>Ditrysia</taxon>
        <taxon>Tortricoidea</taxon>
        <taxon>Tortricidae</taxon>
        <taxon>Tortricinae</taxon>
        <taxon>Choristoneura</taxon>
    </lineage>
</organism>
<comment type="caution">
    <text evidence="1">The sequence shown here is derived from an EMBL/GenBank/DDBJ whole genome shotgun (WGS) entry which is preliminary data.</text>
</comment>
<dbReference type="EMBL" id="CM046111">
    <property type="protein sequence ID" value="KAI8424978.1"/>
    <property type="molecule type" value="Genomic_DNA"/>
</dbReference>
<sequence>MEKELDASIVKATQTSLGKYVKRPPLSEKLLKKPPFRFLHDIITTVLKTTGFFEGLFEEQELVSDNVKDRESKILFLNKVISVIGLTTGKSLSAKPSKIVAGQEPEKTNELLQCLAQALDSKLSSVEAVKKIKEVKNPSQISDTKVKESKVTKKNNDTKNIISKSTEKLTSQKKEQKGSSIKNGNQERVSKPKDRESTTLKQESPPKIPTQKSKIINKKTQVENGDQPTANSQSSKKSSKISNKNLEKSFDEKNESSLNSQKEPEINIPDLEISLPGEDEVGQGTLDTSYTIADTDLNSSSSRDLMASNNKVEDKLPQENNSASFCDSVAAEKDYAENTTKDEETTVENKEHKEDTTESKNQNNFNLRQDSIPSDKEIKHQDRFTSAKNGEIVSNNVRPTSVRPSSSRPGAPRFRDKHGTMEQGAENIILGKVNIIAENTTNEEEEEPSIIIVEHQLDDKTSVDQTEQLSLNQHGHLVQQILDSQKEFSQVNGKTEIEWQFGAQKAREASNQEMELVRFNIQAVSRAANPLGKLLDHIQEDVEVMRQELQEWTKTYEETSKELLKQKTANDDSLLPLHTKIKQLDSDIKEKQDKIEDLKIVIHKNSSRIEKLLASGNVQ</sequence>
<evidence type="ECO:0000313" key="1">
    <source>
        <dbReference type="EMBL" id="KAI8424978.1"/>
    </source>
</evidence>
<name>A0ACC0JLM4_CHOFU</name>